<dbReference type="Proteomes" id="UP000501690">
    <property type="component" value="Linkage Group LG9"/>
</dbReference>
<dbReference type="EMBL" id="CP039353">
    <property type="protein sequence ID" value="QCE06147.1"/>
    <property type="molecule type" value="Genomic_DNA"/>
</dbReference>
<proteinExistence type="predicted"/>
<evidence type="ECO:0000313" key="1">
    <source>
        <dbReference type="EMBL" id="QCE06147.1"/>
    </source>
</evidence>
<name>A0A4D6N2C4_VIGUN</name>
<evidence type="ECO:0000313" key="2">
    <source>
        <dbReference type="Proteomes" id="UP000501690"/>
    </source>
</evidence>
<dbReference type="AlphaFoldDB" id="A0A4D6N2C4"/>
<keyword evidence="2" id="KW-1185">Reference proteome</keyword>
<protein>
    <submittedName>
        <fullName evidence="1">Uncharacterized protein</fullName>
    </submittedName>
</protein>
<accession>A0A4D6N2C4</accession>
<organism evidence="1 2">
    <name type="scientific">Vigna unguiculata</name>
    <name type="common">Cowpea</name>
    <dbReference type="NCBI Taxonomy" id="3917"/>
    <lineage>
        <taxon>Eukaryota</taxon>
        <taxon>Viridiplantae</taxon>
        <taxon>Streptophyta</taxon>
        <taxon>Embryophyta</taxon>
        <taxon>Tracheophyta</taxon>
        <taxon>Spermatophyta</taxon>
        <taxon>Magnoliopsida</taxon>
        <taxon>eudicotyledons</taxon>
        <taxon>Gunneridae</taxon>
        <taxon>Pentapetalae</taxon>
        <taxon>rosids</taxon>
        <taxon>fabids</taxon>
        <taxon>Fabales</taxon>
        <taxon>Fabaceae</taxon>
        <taxon>Papilionoideae</taxon>
        <taxon>50 kb inversion clade</taxon>
        <taxon>NPAAA clade</taxon>
        <taxon>indigoferoid/millettioid clade</taxon>
        <taxon>Phaseoleae</taxon>
        <taxon>Vigna</taxon>
    </lineage>
</organism>
<sequence length="72" mass="7902">MSSTPTLSVPPVQNQMVPKRMVQGDSEGATRDHNPTTTVVVDTKVVHSFIVGILDVPPPGHWEMLLFDKYDG</sequence>
<reference evidence="1 2" key="1">
    <citation type="submission" date="2019-04" db="EMBL/GenBank/DDBJ databases">
        <title>An improved genome assembly and genetic linkage map for asparagus bean, Vigna unguiculata ssp. sesquipedialis.</title>
        <authorList>
            <person name="Xia Q."/>
            <person name="Zhang R."/>
            <person name="Dong Y."/>
        </authorList>
    </citation>
    <scope>NUCLEOTIDE SEQUENCE [LARGE SCALE GENOMIC DNA]</scope>
    <source>
        <tissue evidence="1">Leaf</tissue>
    </source>
</reference>
<gene>
    <name evidence="1" type="ORF">DEO72_LG9g1158</name>
</gene>